<gene>
    <name evidence="1" type="ORF">NCTC10698_02490</name>
</gene>
<accession>A0A8B4S5L9</accession>
<reference evidence="1 2" key="1">
    <citation type="submission" date="2018-06" db="EMBL/GenBank/DDBJ databases">
        <authorList>
            <consortium name="Pathogen Informatics"/>
            <person name="Doyle S."/>
        </authorList>
    </citation>
    <scope>NUCLEOTIDE SEQUENCE [LARGE SCALE GENOMIC DNA]</scope>
    <source>
        <strain evidence="1 2">NCTC10698</strain>
    </source>
</reference>
<protein>
    <submittedName>
        <fullName evidence="1">Uncharacterized protein</fullName>
    </submittedName>
</protein>
<proteinExistence type="predicted"/>
<dbReference type="EMBL" id="UFXL01000001">
    <property type="protein sequence ID" value="SUY77585.1"/>
    <property type="molecule type" value="Genomic_DNA"/>
</dbReference>
<keyword evidence="2" id="KW-1185">Reference proteome</keyword>
<organism evidence="1 2">
    <name type="scientific">Comamonas testosteroni</name>
    <name type="common">Pseudomonas testosteroni</name>
    <dbReference type="NCBI Taxonomy" id="285"/>
    <lineage>
        <taxon>Bacteria</taxon>
        <taxon>Pseudomonadati</taxon>
        <taxon>Pseudomonadota</taxon>
        <taxon>Betaproteobacteria</taxon>
        <taxon>Burkholderiales</taxon>
        <taxon>Comamonadaceae</taxon>
        <taxon>Comamonas</taxon>
    </lineage>
</organism>
<comment type="caution">
    <text evidence="1">The sequence shown here is derived from an EMBL/GenBank/DDBJ whole genome shotgun (WGS) entry which is preliminary data.</text>
</comment>
<name>A0A8B4S5L9_COMTE</name>
<evidence type="ECO:0000313" key="1">
    <source>
        <dbReference type="EMBL" id="SUY77585.1"/>
    </source>
</evidence>
<dbReference type="Proteomes" id="UP000255070">
    <property type="component" value="Unassembled WGS sequence"/>
</dbReference>
<sequence>MGVGWRAAEHLAELDVHTEVGAQILVQEGLYGPTQALCDKVLSLHRLFRQRDMVPLVARISLLEPTSNLLRRP</sequence>
<evidence type="ECO:0000313" key="2">
    <source>
        <dbReference type="Proteomes" id="UP000255070"/>
    </source>
</evidence>
<dbReference type="AlphaFoldDB" id="A0A8B4S5L9"/>